<reference evidence="3" key="1">
    <citation type="journal article" date="2023" name="Mol. Phylogenet. Evol.">
        <title>Genome-scale phylogeny and comparative genomics of the fungal order Sordariales.</title>
        <authorList>
            <person name="Hensen N."/>
            <person name="Bonometti L."/>
            <person name="Westerberg I."/>
            <person name="Brannstrom I.O."/>
            <person name="Guillou S."/>
            <person name="Cros-Aarteil S."/>
            <person name="Calhoun S."/>
            <person name="Haridas S."/>
            <person name="Kuo A."/>
            <person name="Mondo S."/>
            <person name="Pangilinan J."/>
            <person name="Riley R."/>
            <person name="LaButti K."/>
            <person name="Andreopoulos B."/>
            <person name="Lipzen A."/>
            <person name="Chen C."/>
            <person name="Yan M."/>
            <person name="Daum C."/>
            <person name="Ng V."/>
            <person name="Clum A."/>
            <person name="Steindorff A."/>
            <person name="Ohm R.A."/>
            <person name="Martin F."/>
            <person name="Silar P."/>
            <person name="Natvig D.O."/>
            <person name="Lalanne C."/>
            <person name="Gautier V."/>
            <person name="Ament-Velasquez S.L."/>
            <person name="Kruys A."/>
            <person name="Hutchinson M.I."/>
            <person name="Powell A.J."/>
            <person name="Barry K."/>
            <person name="Miller A.N."/>
            <person name="Grigoriev I.V."/>
            <person name="Debuchy R."/>
            <person name="Gladieux P."/>
            <person name="Hiltunen Thoren M."/>
            <person name="Johannesson H."/>
        </authorList>
    </citation>
    <scope>NUCLEOTIDE SEQUENCE</scope>
    <source>
        <strain evidence="3">CBS 955.72</strain>
    </source>
</reference>
<reference evidence="3" key="2">
    <citation type="submission" date="2023-06" db="EMBL/GenBank/DDBJ databases">
        <authorList>
            <consortium name="Lawrence Berkeley National Laboratory"/>
            <person name="Haridas S."/>
            <person name="Hensen N."/>
            <person name="Bonometti L."/>
            <person name="Westerberg I."/>
            <person name="Brannstrom I.O."/>
            <person name="Guillou S."/>
            <person name="Cros-Aarteil S."/>
            <person name="Calhoun S."/>
            <person name="Kuo A."/>
            <person name="Mondo S."/>
            <person name="Pangilinan J."/>
            <person name="Riley R."/>
            <person name="Labutti K."/>
            <person name="Andreopoulos B."/>
            <person name="Lipzen A."/>
            <person name="Chen C."/>
            <person name="Yanf M."/>
            <person name="Daum C."/>
            <person name="Ng V."/>
            <person name="Clum A."/>
            <person name="Steindorff A."/>
            <person name="Ohm R."/>
            <person name="Martin F."/>
            <person name="Silar P."/>
            <person name="Natvig D."/>
            <person name="Lalanne C."/>
            <person name="Gautier V."/>
            <person name="Ament-Velasquez S.L."/>
            <person name="Kruys A."/>
            <person name="Hutchinson M.I."/>
            <person name="Powell A.J."/>
            <person name="Barry K."/>
            <person name="Miller A.N."/>
            <person name="Grigoriev I.V."/>
            <person name="Debuchy R."/>
            <person name="Gladieux P."/>
            <person name="Thoren M.H."/>
            <person name="Johannesson H."/>
        </authorList>
    </citation>
    <scope>NUCLEOTIDE SEQUENCE</scope>
    <source>
        <strain evidence="3">CBS 955.72</strain>
    </source>
</reference>
<dbReference type="PROSITE" id="PS00028">
    <property type="entry name" value="ZINC_FINGER_C2H2_1"/>
    <property type="match status" value="1"/>
</dbReference>
<dbReference type="Proteomes" id="UP001275084">
    <property type="component" value="Unassembled WGS sequence"/>
</dbReference>
<evidence type="ECO:0000256" key="1">
    <source>
        <dbReference type="SAM" id="MobiDB-lite"/>
    </source>
</evidence>
<organism evidence="3 4">
    <name type="scientific">Lasiosphaeria hispida</name>
    <dbReference type="NCBI Taxonomy" id="260671"/>
    <lineage>
        <taxon>Eukaryota</taxon>
        <taxon>Fungi</taxon>
        <taxon>Dikarya</taxon>
        <taxon>Ascomycota</taxon>
        <taxon>Pezizomycotina</taxon>
        <taxon>Sordariomycetes</taxon>
        <taxon>Sordariomycetidae</taxon>
        <taxon>Sordariales</taxon>
        <taxon>Lasiosphaeriaceae</taxon>
        <taxon>Lasiosphaeria</taxon>
    </lineage>
</organism>
<feature type="region of interest" description="Disordered" evidence="1">
    <location>
        <begin position="1"/>
        <end position="42"/>
    </location>
</feature>
<feature type="compositionally biased region" description="Polar residues" evidence="1">
    <location>
        <begin position="1"/>
        <end position="24"/>
    </location>
</feature>
<dbReference type="InterPro" id="IPR013087">
    <property type="entry name" value="Znf_C2H2_type"/>
</dbReference>
<accession>A0AAJ0MBP2</accession>
<keyword evidence="4" id="KW-1185">Reference proteome</keyword>
<feature type="domain" description="C2H2-type" evidence="2">
    <location>
        <begin position="184"/>
        <end position="207"/>
    </location>
</feature>
<evidence type="ECO:0000313" key="3">
    <source>
        <dbReference type="EMBL" id="KAK3348744.1"/>
    </source>
</evidence>
<sequence length="246" mass="27347">MAEGPSDQNSSGLMGQQADSNELQPNEHPEFPGESAPFLHPDFHFSQLSLLDTTPGIGDTGFGNTGTGGYDQGHDLNPSLALANPPFASSSTAENFDTEPFILSNQQPQQSRTLGNNHGKDVEDDDVDGAATTEYQCDKCKKYTKAYELKQVAPDISVQQSPPAWANLILNRKHQKNHKKPTKCVAQNCRAGFAERKDMHRHMWTNHPDQARALDIPNETRRCPECDFKGRRDNLKRHVRTKHGDS</sequence>
<comment type="caution">
    <text evidence="3">The sequence shown here is derived from an EMBL/GenBank/DDBJ whole genome shotgun (WGS) entry which is preliminary data.</text>
</comment>
<feature type="compositionally biased region" description="Gly residues" evidence="1">
    <location>
        <begin position="58"/>
        <end position="71"/>
    </location>
</feature>
<evidence type="ECO:0000259" key="2">
    <source>
        <dbReference type="PROSITE" id="PS00028"/>
    </source>
</evidence>
<name>A0AAJ0MBP2_9PEZI</name>
<feature type="region of interest" description="Disordered" evidence="1">
    <location>
        <begin position="56"/>
        <end position="127"/>
    </location>
</feature>
<dbReference type="Pfam" id="PF13909">
    <property type="entry name" value="zf-H2C2_5"/>
    <property type="match status" value="1"/>
</dbReference>
<gene>
    <name evidence="3" type="ORF">B0T25DRAFT_608938</name>
</gene>
<evidence type="ECO:0000313" key="4">
    <source>
        <dbReference type="Proteomes" id="UP001275084"/>
    </source>
</evidence>
<dbReference type="Gene3D" id="3.30.160.60">
    <property type="entry name" value="Classic Zinc Finger"/>
    <property type="match status" value="1"/>
</dbReference>
<proteinExistence type="predicted"/>
<protein>
    <recommendedName>
        <fullName evidence="2">C2H2-type domain-containing protein</fullName>
    </recommendedName>
</protein>
<dbReference type="AlphaFoldDB" id="A0AAJ0MBP2"/>
<feature type="compositionally biased region" description="Polar residues" evidence="1">
    <location>
        <begin position="103"/>
        <end position="116"/>
    </location>
</feature>
<dbReference type="EMBL" id="JAUIQD010000005">
    <property type="protein sequence ID" value="KAK3348744.1"/>
    <property type="molecule type" value="Genomic_DNA"/>
</dbReference>